<keyword evidence="2" id="KW-1185">Reference proteome</keyword>
<comment type="caution">
    <text evidence="1">The sequence shown here is derived from an EMBL/GenBank/DDBJ whole genome shotgun (WGS) entry which is preliminary data.</text>
</comment>
<evidence type="ECO:0000313" key="1">
    <source>
        <dbReference type="EMBL" id="KAK2171731.1"/>
    </source>
</evidence>
<dbReference type="EMBL" id="JAODUO010001031">
    <property type="protein sequence ID" value="KAK2171731.1"/>
    <property type="molecule type" value="Genomic_DNA"/>
</dbReference>
<name>A0AAD9NKL3_RIDPI</name>
<reference evidence="1" key="1">
    <citation type="journal article" date="2023" name="Mol. Biol. Evol.">
        <title>Third-Generation Sequencing Reveals the Adaptive Role of the Epigenome in Three Deep-Sea Polychaetes.</title>
        <authorList>
            <person name="Perez M."/>
            <person name="Aroh O."/>
            <person name="Sun Y."/>
            <person name="Lan Y."/>
            <person name="Juniper S.K."/>
            <person name="Young C.R."/>
            <person name="Angers B."/>
            <person name="Qian P.Y."/>
        </authorList>
    </citation>
    <scope>NUCLEOTIDE SEQUENCE</scope>
    <source>
        <strain evidence="1">R07B-5</strain>
    </source>
</reference>
<sequence length="177" mass="19634">MKGYATGKDITLDDRGGFFLPLRGLERFCDGDVYIGVLLDSYNLSDTSSRKGKFYEDSEINNVKWSEKVAITGLNCSLNKASQKKLLIKMSNIHGEPELVWNAMETVFSMEATVTNANDQPVRTQGTDANFKIKAYLTKNGVRDATDKYLPVTVTDQNWLSTGIEASGSITFHMTGE</sequence>
<organism evidence="1 2">
    <name type="scientific">Ridgeia piscesae</name>
    <name type="common">Tubeworm</name>
    <dbReference type="NCBI Taxonomy" id="27915"/>
    <lineage>
        <taxon>Eukaryota</taxon>
        <taxon>Metazoa</taxon>
        <taxon>Spiralia</taxon>
        <taxon>Lophotrochozoa</taxon>
        <taxon>Annelida</taxon>
        <taxon>Polychaeta</taxon>
        <taxon>Sedentaria</taxon>
        <taxon>Canalipalpata</taxon>
        <taxon>Sabellida</taxon>
        <taxon>Siboglinidae</taxon>
        <taxon>Ridgeia</taxon>
    </lineage>
</organism>
<proteinExistence type="predicted"/>
<dbReference type="Proteomes" id="UP001209878">
    <property type="component" value="Unassembled WGS sequence"/>
</dbReference>
<protein>
    <submittedName>
        <fullName evidence="1">Uncharacterized protein</fullName>
    </submittedName>
</protein>
<accession>A0AAD9NKL3</accession>
<dbReference type="AlphaFoldDB" id="A0AAD9NKL3"/>
<gene>
    <name evidence="1" type="ORF">NP493_1031g00030</name>
</gene>
<evidence type="ECO:0000313" key="2">
    <source>
        <dbReference type="Proteomes" id="UP001209878"/>
    </source>
</evidence>